<accession>A0ABT4IC26</accession>
<evidence type="ECO:0000313" key="4">
    <source>
        <dbReference type="Proteomes" id="UP001072034"/>
    </source>
</evidence>
<keyword evidence="2" id="KW-0812">Transmembrane</keyword>
<feature type="transmembrane region" description="Helical" evidence="2">
    <location>
        <begin position="89"/>
        <end position="111"/>
    </location>
</feature>
<feature type="transmembrane region" description="Helical" evidence="2">
    <location>
        <begin position="175"/>
        <end position="194"/>
    </location>
</feature>
<keyword evidence="4" id="KW-1185">Reference proteome</keyword>
<protein>
    <submittedName>
        <fullName evidence="3">ABC transporter permease</fullName>
    </submittedName>
</protein>
<feature type="compositionally biased region" description="Low complexity" evidence="1">
    <location>
        <begin position="10"/>
        <end position="21"/>
    </location>
</feature>
<feature type="transmembrane region" description="Helical" evidence="2">
    <location>
        <begin position="47"/>
        <end position="69"/>
    </location>
</feature>
<keyword evidence="2" id="KW-0472">Membrane</keyword>
<organism evidence="3 4">
    <name type="scientific">Actinomyces israelii</name>
    <dbReference type="NCBI Taxonomy" id="1659"/>
    <lineage>
        <taxon>Bacteria</taxon>
        <taxon>Bacillati</taxon>
        <taxon>Actinomycetota</taxon>
        <taxon>Actinomycetes</taxon>
        <taxon>Actinomycetales</taxon>
        <taxon>Actinomycetaceae</taxon>
        <taxon>Actinomyces</taxon>
    </lineage>
</organism>
<sequence length="276" mass="29784">MSTSAASLVPAASRRTPAHAARPPRSRLAKPSVRAAWAWENRKARNWWYWPALALLCAGGMAIGRATYLEYSDTFRDQGASWLAVWGQGSILTSMLAFPLLVGAVIAQASASEHQGRNWRRMAANRLQNTMLMGKLLYMTQTALLTALVFVAEFAVTGLLLGFDPAGLGPYVVRIIPITLAILAIELFVAWLGVVMTSFASIMSTALIATLSGCAAMFVMPPLARFYLMSLITAACASRDLDSIDSMSSIALISVICAVWILVWTAALRRSAARVA</sequence>
<keyword evidence="2" id="KW-1133">Transmembrane helix</keyword>
<reference evidence="3" key="1">
    <citation type="submission" date="2022-10" db="EMBL/GenBank/DDBJ databases">
        <title>Genome sequence of Actinomyces israelii ATCC 10048.</title>
        <authorList>
            <person name="Watt R.M."/>
            <person name="Tong W.M."/>
        </authorList>
    </citation>
    <scope>NUCLEOTIDE SEQUENCE</scope>
    <source>
        <strain evidence="3">ATCC 10048</strain>
    </source>
</reference>
<gene>
    <name evidence="3" type="ORF">OHJ16_14760</name>
</gene>
<feature type="transmembrane region" description="Helical" evidence="2">
    <location>
        <begin position="206"/>
        <end position="228"/>
    </location>
</feature>
<dbReference type="Proteomes" id="UP001072034">
    <property type="component" value="Unassembled WGS sequence"/>
</dbReference>
<feature type="transmembrane region" description="Helical" evidence="2">
    <location>
        <begin position="136"/>
        <end position="163"/>
    </location>
</feature>
<feature type="region of interest" description="Disordered" evidence="1">
    <location>
        <begin position="1"/>
        <end position="27"/>
    </location>
</feature>
<evidence type="ECO:0000313" key="3">
    <source>
        <dbReference type="EMBL" id="MCZ0859299.1"/>
    </source>
</evidence>
<feature type="transmembrane region" description="Helical" evidence="2">
    <location>
        <begin position="248"/>
        <end position="268"/>
    </location>
</feature>
<dbReference type="RefSeq" id="WP_268918537.1">
    <property type="nucleotide sequence ID" value="NZ_CAJPNG010000007.1"/>
</dbReference>
<comment type="caution">
    <text evidence="3">The sequence shown here is derived from an EMBL/GenBank/DDBJ whole genome shotgun (WGS) entry which is preliminary data.</text>
</comment>
<name>A0ABT4IC26_9ACTO</name>
<proteinExistence type="predicted"/>
<dbReference type="EMBL" id="JAPTMY010000046">
    <property type="protein sequence ID" value="MCZ0859299.1"/>
    <property type="molecule type" value="Genomic_DNA"/>
</dbReference>
<evidence type="ECO:0000256" key="2">
    <source>
        <dbReference type="SAM" id="Phobius"/>
    </source>
</evidence>
<evidence type="ECO:0000256" key="1">
    <source>
        <dbReference type="SAM" id="MobiDB-lite"/>
    </source>
</evidence>